<sequence length="90" mass="10070">MLRNPFSCHEKVGEFLRLVRNKSPFIRALPEGPSSIGIEQTKAGNSQRTKISLHRPGIEPGPPAWQASILPLNHRCFDTICVDNKDHKAI</sequence>
<reference evidence="1 2" key="1">
    <citation type="submission" date="2021-06" db="EMBL/GenBank/DDBJ databases">
        <title>Caerostris extrusa draft genome.</title>
        <authorList>
            <person name="Kono N."/>
            <person name="Arakawa K."/>
        </authorList>
    </citation>
    <scope>NUCLEOTIDE SEQUENCE [LARGE SCALE GENOMIC DNA]</scope>
</reference>
<proteinExistence type="predicted"/>
<organism evidence="1 2">
    <name type="scientific">Caerostris extrusa</name>
    <name type="common">Bark spider</name>
    <name type="synonym">Caerostris bankana</name>
    <dbReference type="NCBI Taxonomy" id="172846"/>
    <lineage>
        <taxon>Eukaryota</taxon>
        <taxon>Metazoa</taxon>
        <taxon>Ecdysozoa</taxon>
        <taxon>Arthropoda</taxon>
        <taxon>Chelicerata</taxon>
        <taxon>Arachnida</taxon>
        <taxon>Araneae</taxon>
        <taxon>Araneomorphae</taxon>
        <taxon>Entelegynae</taxon>
        <taxon>Araneoidea</taxon>
        <taxon>Araneidae</taxon>
        <taxon>Caerostris</taxon>
    </lineage>
</organism>
<name>A0AAV4QJA9_CAEEX</name>
<dbReference type="EMBL" id="BPLR01006316">
    <property type="protein sequence ID" value="GIY08939.1"/>
    <property type="molecule type" value="Genomic_DNA"/>
</dbReference>
<dbReference type="AlphaFoldDB" id="A0AAV4QJA9"/>
<accession>A0AAV4QJA9</accession>
<evidence type="ECO:0000313" key="2">
    <source>
        <dbReference type="Proteomes" id="UP001054945"/>
    </source>
</evidence>
<evidence type="ECO:0000313" key="1">
    <source>
        <dbReference type="EMBL" id="GIY08939.1"/>
    </source>
</evidence>
<gene>
    <name evidence="1" type="ORF">CEXT_450631</name>
</gene>
<protein>
    <submittedName>
        <fullName evidence="1">Uncharacterized protein</fullName>
    </submittedName>
</protein>
<keyword evidence="2" id="KW-1185">Reference proteome</keyword>
<dbReference type="Proteomes" id="UP001054945">
    <property type="component" value="Unassembled WGS sequence"/>
</dbReference>
<comment type="caution">
    <text evidence="1">The sequence shown here is derived from an EMBL/GenBank/DDBJ whole genome shotgun (WGS) entry which is preliminary data.</text>
</comment>